<proteinExistence type="predicted"/>
<dbReference type="InterPro" id="IPR043917">
    <property type="entry name" value="DUF5753"/>
</dbReference>
<evidence type="ECO:0000313" key="2">
    <source>
        <dbReference type="EMBL" id="QQC89778.1"/>
    </source>
</evidence>
<sequence length="93" mass="10169">MAEQLDRLLSAGTAPNVSVGVVPTRLRRPRMPVEGFWIFDAAQVNVELISGHLTITQPSEVKAYVDAFATLDDMAVYGDRAQALITRARDALL</sequence>
<dbReference type="Pfam" id="PF19054">
    <property type="entry name" value="DUF5753"/>
    <property type="match status" value="1"/>
</dbReference>
<evidence type="ECO:0000313" key="3">
    <source>
        <dbReference type="Proteomes" id="UP000596130"/>
    </source>
</evidence>
<dbReference type="EMBL" id="CP065959">
    <property type="protein sequence ID" value="QQC89778.1"/>
    <property type="molecule type" value="Genomic_DNA"/>
</dbReference>
<accession>A0A7T4TYJ9</accession>
<organism evidence="2 3">
    <name type="scientific">Streptomyces alfalfae</name>
    <dbReference type="NCBI Taxonomy" id="1642299"/>
    <lineage>
        <taxon>Bacteria</taxon>
        <taxon>Bacillati</taxon>
        <taxon>Actinomycetota</taxon>
        <taxon>Actinomycetes</taxon>
        <taxon>Kitasatosporales</taxon>
        <taxon>Streptomycetaceae</taxon>
        <taxon>Streptomyces</taxon>
    </lineage>
</organism>
<protein>
    <recommendedName>
        <fullName evidence="1">DUF5753 domain-containing protein</fullName>
    </recommendedName>
</protein>
<dbReference type="Proteomes" id="UP000596130">
    <property type="component" value="Chromosome"/>
</dbReference>
<reference evidence="2 3" key="1">
    <citation type="submission" date="2020-12" db="EMBL/GenBank/DDBJ databases">
        <title>Identification and biosynthesis of polyene macrolides produced by Streptomyces alfalfae Men-myco-93-63.</title>
        <authorList>
            <person name="Liu D."/>
            <person name="Li Y."/>
            <person name="Liu L."/>
            <person name="Han X."/>
            <person name="Shen F."/>
        </authorList>
    </citation>
    <scope>NUCLEOTIDE SEQUENCE [LARGE SCALE GENOMIC DNA]</scope>
    <source>
        <strain evidence="2 3">Men-myco-93-63</strain>
    </source>
</reference>
<evidence type="ECO:0000259" key="1">
    <source>
        <dbReference type="Pfam" id="PF19054"/>
    </source>
</evidence>
<dbReference type="AlphaFoldDB" id="A0A7T4TYJ9"/>
<feature type="domain" description="DUF5753" evidence="1">
    <location>
        <begin position="1"/>
        <end position="87"/>
    </location>
</feature>
<name>A0A7T4TYJ9_9ACTN</name>
<gene>
    <name evidence="2" type="ORF">I8755_16155</name>
</gene>
<dbReference type="RefSeq" id="WP_198502859.1">
    <property type="nucleotide sequence ID" value="NZ_CP065959.1"/>
</dbReference>